<sequence length="45" mass="5050">MKKGEKIGIEKGLKIAPSQMLKKGESIDKIFEFTGLSIEEIKKLD</sequence>
<dbReference type="STRING" id="1246637.MTBBW1_1200002"/>
<proteinExistence type="predicted"/>
<dbReference type="AlphaFoldDB" id="A0A1W1H648"/>
<name>A0A1W1H648_9BACT</name>
<dbReference type="EMBL" id="FWEV01000025">
    <property type="protein sequence ID" value="SLM27927.1"/>
    <property type="molecule type" value="Genomic_DNA"/>
</dbReference>
<dbReference type="RefSeq" id="WP_186441292.1">
    <property type="nucleotide sequence ID" value="NZ_LT828546.1"/>
</dbReference>
<reference evidence="1 2" key="1">
    <citation type="submission" date="2017-03" db="EMBL/GenBank/DDBJ databases">
        <authorList>
            <person name="Afonso C.L."/>
            <person name="Miller P.J."/>
            <person name="Scott M.A."/>
            <person name="Spackman E."/>
            <person name="Goraichik I."/>
            <person name="Dimitrov K.M."/>
            <person name="Suarez D.L."/>
            <person name="Swayne D.E."/>
        </authorList>
    </citation>
    <scope>NUCLEOTIDE SEQUENCE [LARGE SCALE GENOMIC DNA]</scope>
    <source>
        <strain evidence="1">PRJEB14757</strain>
    </source>
</reference>
<evidence type="ECO:0000313" key="2">
    <source>
        <dbReference type="Proteomes" id="UP000191931"/>
    </source>
</evidence>
<gene>
    <name evidence="1" type="ORF">MTBBW1_1200002</name>
</gene>
<evidence type="ECO:0008006" key="3">
    <source>
        <dbReference type="Google" id="ProtNLM"/>
    </source>
</evidence>
<protein>
    <recommendedName>
        <fullName evidence="3">Transposase</fullName>
    </recommendedName>
</protein>
<accession>A0A1W1H648</accession>
<organism evidence="1 2">
    <name type="scientific">Desulfamplus magnetovallimortis</name>
    <dbReference type="NCBI Taxonomy" id="1246637"/>
    <lineage>
        <taxon>Bacteria</taxon>
        <taxon>Pseudomonadati</taxon>
        <taxon>Thermodesulfobacteriota</taxon>
        <taxon>Desulfobacteria</taxon>
        <taxon>Desulfobacterales</taxon>
        <taxon>Desulfobacteraceae</taxon>
        <taxon>Desulfamplus</taxon>
    </lineage>
</organism>
<evidence type="ECO:0000313" key="1">
    <source>
        <dbReference type="EMBL" id="SLM27927.1"/>
    </source>
</evidence>
<keyword evidence="2" id="KW-1185">Reference proteome</keyword>
<dbReference type="Proteomes" id="UP000191931">
    <property type="component" value="Unassembled WGS sequence"/>
</dbReference>